<evidence type="ECO:0000256" key="1">
    <source>
        <dbReference type="SAM" id="Coils"/>
    </source>
</evidence>
<dbReference type="AlphaFoldDB" id="A0AAE0CE93"/>
<proteinExistence type="predicted"/>
<comment type="caution">
    <text evidence="3">The sequence shown here is derived from an EMBL/GenBank/DDBJ whole genome shotgun (WGS) entry which is preliminary data.</text>
</comment>
<protein>
    <submittedName>
        <fullName evidence="3">Uncharacterized protein</fullName>
    </submittedName>
</protein>
<name>A0AAE0CE93_9CHLO</name>
<sequence length="170" mass="18389">MDRVALSVKDANCGKAAAEVAQLRGAAQEAKKQASSLRDKVESGLLQGKTELLNKSKRIAELKEEQAKQSATLAAKQTATLDKIADNLPSNEDARKQAKRARQDTSINQLLMVIVAGSKRKKFSPKMQEMYDKLESKVIDNCVIDLADDSDDEESNGRPGESVGGGRSEA</sequence>
<keyword evidence="4" id="KW-1185">Reference proteome</keyword>
<organism evidence="3 4">
    <name type="scientific">Cymbomonas tetramitiformis</name>
    <dbReference type="NCBI Taxonomy" id="36881"/>
    <lineage>
        <taxon>Eukaryota</taxon>
        <taxon>Viridiplantae</taxon>
        <taxon>Chlorophyta</taxon>
        <taxon>Pyramimonadophyceae</taxon>
        <taxon>Pyramimonadales</taxon>
        <taxon>Pyramimonadaceae</taxon>
        <taxon>Cymbomonas</taxon>
    </lineage>
</organism>
<feature type="region of interest" description="Disordered" evidence="2">
    <location>
        <begin position="145"/>
        <end position="170"/>
    </location>
</feature>
<keyword evidence="1" id="KW-0175">Coiled coil</keyword>
<accession>A0AAE0CE93</accession>
<evidence type="ECO:0000256" key="2">
    <source>
        <dbReference type="SAM" id="MobiDB-lite"/>
    </source>
</evidence>
<evidence type="ECO:0000313" key="4">
    <source>
        <dbReference type="Proteomes" id="UP001190700"/>
    </source>
</evidence>
<dbReference type="EMBL" id="LGRX02024837">
    <property type="protein sequence ID" value="KAK3253453.1"/>
    <property type="molecule type" value="Genomic_DNA"/>
</dbReference>
<dbReference type="Proteomes" id="UP001190700">
    <property type="component" value="Unassembled WGS sequence"/>
</dbReference>
<reference evidence="3 4" key="1">
    <citation type="journal article" date="2015" name="Genome Biol. Evol.">
        <title>Comparative Genomics of a Bacterivorous Green Alga Reveals Evolutionary Causalities and Consequences of Phago-Mixotrophic Mode of Nutrition.</title>
        <authorList>
            <person name="Burns J.A."/>
            <person name="Paasch A."/>
            <person name="Narechania A."/>
            <person name="Kim E."/>
        </authorList>
    </citation>
    <scope>NUCLEOTIDE SEQUENCE [LARGE SCALE GENOMIC DNA]</scope>
    <source>
        <strain evidence="3 4">PLY_AMNH</strain>
    </source>
</reference>
<evidence type="ECO:0000313" key="3">
    <source>
        <dbReference type="EMBL" id="KAK3253453.1"/>
    </source>
</evidence>
<gene>
    <name evidence="3" type="ORF">CYMTET_37300</name>
</gene>
<feature type="coiled-coil region" evidence="1">
    <location>
        <begin position="13"/>
        <end position="40"/>
    </location>
</feature>
<feature type="region of interest" description="Disordered" evidence="2">
    <location>
        <begin position="84"/>
        <end position="103"/>
    </location>
</feature>